<accession>M6VAW9</accession>
<evidence type="ECO:0000313" key="1">
    <source>
        <dbReference type="EMBL" id="EMO54557.1"/>
    </source>
</evidence>
<gene>
    <name evidence="1" type="ORF">LEP1GSC172_4138</name>
</gene>
<sequence length="45" mass="5165">MQITALKKSQFVTGLELKKNGEKSSSSYIFRGIRKAFIFLNIHSF</sequence>
<reference evidence="1 2" key="1">
    <citation type="submission" date="2013-01" db="EMBL/GenBank/DDBJ databases">
        <authorList>
            <person name="Harkins D.M."/>
            <person name="Durkin A.S."/>
            <person name="Brinkac L.M."/>
            <person name="Haft D.H."/>
            <person name="Selengut J.D."/>
            <person name="Sanka R."/>
            <person name="DePew J."/>
            <person name="Purushe J."/>
            <person name="Matthias M.A."/>
            <person name="Vinetz J.M."/>
            <person name="Sutton G.G."/>
            <person name="Nierman W.C."/>
            <person name="Fouts D.E."/>
        </authorList>
    </citation>
    <scope>NUCLEOTIDE SEQUENCE [LARGE SCALE GENOMIC DNA]</scope>
    <source>
        <strain evidence="1 2">HAI1536</strain>
    </source>
</reference>
<evidence type="ECO:0000313" key="2">
    <source>
        <dbReference type="Proteomes" id="UP000012112"/>
    </source>
</evidence>
<dbReference type="EMBL" id="AKWD02000024">
    <property type="protein sequence ID" value="EMO54557.1"/>
    <property type="molecule type" value="Genomic_DNA"/>
</dbReference>
<dbReference type="AlphaFoldDB" id="M6VAW9"/>
<proteinExistence type="predicted"/>
<dbReference type="Proteomes" id="UP000012112">
    <property type="component" value="Unassembled WGS sequence"/>
</dbReference>
<comment type="caution">
    <text evidence="1">The sequence shown here is derived from an EMBL/GenBank/DDBJ whole genome shotgun (WGS) entry which is preliminary data.</text>
</comment>
<name>M6VAW9_9LEPT</name>
<protein>
    <submittedName>
        <fullName evidence="1">Uncharacterized protein</fullName>
    </submittedName>
</protein>
<organism evidence="1 2">
    <name type="scientific">Leptospira noguchii</name>
    <dbReference type="NCBI Taxonomy" id="28182"/>
    <lineage>
        <taxon>Bacteria</taxon>
        <taxon>Pseudomonadati</taxon>
        <taxon>Spirochaetota</taxon>
        <taxon>Spirochaetia</taxon>
        <taxon>Leptospirales</taxon>
        <taxon>Leptospiraceae</taxon>
        <taxon>Leptospira</taxon>
    </lineage>
</organism>